<evidence type="ECO:0000256" key="7">
    <source>
        <dbReference type="ARBA" id="ARBA00022670"/>
    </source>
</evidence>
<dbReference type="NCBIfam" id="TIGR02414">
    <property type="entry name" value="pepN_proteo"/>
    <property type="match status" value="1"/>
</dbReference>
<dbReference type="Pfam" id="PF17432">
    <property type="entry name" value="DUF3458_C"/>
    <property type="match status" value="1"/>
</dbReference>
<evidence type="ECO:0000256" key="6">
    <source>
        <dbReference type="ARBA" id="ARBA00022438"/>
    </source>
</evidence>
<feature type="domain" description="Peptidase M1 alanyl aminopeptidase C-terminal" evidence="15">
    <location>
        <begin position="562"/>
        <end position="880"/>
    </location>
</feature>
<feature type="domain" description="Peptidase M1 membrane alanine aminopeptidase" evidence="13">
    <location>
        <begin position="233"/>
        <end position="446"/>
    </location>
</feature>
<sequence length="882" mass="98888">MTASNSEKAQTIYLKDYREPSYWIDQTELDVNIRPNLTRVKARLRIRPNKNLTGELLVLAGEGLTTHSVTWNGQSLEQNDYIIDGDSLTITSPLSEGWLETEVSFNPEENTSLEGLYRSRTMYCTQCEAQGFRKITWYLDRPDVMSVFSTRIEADKAQCPVLLSNGNLLEAGELDAGRHFARWVDPFKKPSYLFALVAGDLACKADAFTTVSGRPVAIEVYVEPKDLDKCDHAIDSLKRAMAWDEARYGLEYDLDRYMIVAVDDFNMGAMENKGLNIFNTSCVLANPKTTTDLGFQRVEAVVAHEYFHNWSGNRVTCRDWFQLSLKEGFTVYRDAQFSADMNSATVKRIEDVNLLRSAQFAEDAGPLAHAVRPESFIEISNFYTLTVYEKGAEIVRMLANLLGAETFRAATDYYFSTYDGQAVTCDDFVAAMEKASGRDFTQFKRWYSQAGTPEVTVSDSYDPDANIYTLSFTQSCRATPETVEKLPFHIPVAMGLLGEAGSLKLQSKDIALSDEADNTHTVLELTEATQHVVFTNVLEKPVPSLFRGFSAPVNVRFNYSEAQLIRLLKLDSDEFNRWSASQELAVIAVTTALQEPPAFTLSPQWLEALRDILEQQMIEPAVLAYMLQVPSVSYLHDRLPQYDVLDIYAAREKVVKALALNLESQLTSFARCFDANVAYKVDAEAVGQRALCNAALLLLAHAQVRSASELALEQFKSANNMTDQLAALKALLLFDEPAISAEALEAFYQQWHHEALVVNQWFSLQAAVESDSALTRLEALTQHPDFQWSNPNKVRALVSVFGNQNVTGFHCASGAGYTWLADVVVKVDKNNPQLAARLVTPLTRWAKYGRRGERMRQELARIAAQPLSKDLFEVTDKALKPD</sequence>
<dbReference type="PANTHER" id="PTHR46322">
    <property type="entry name" value="PUROMYCIN-SENSITIVE AMINOPEPTIDASE"/>
    <property type="match status" value="1"/>
</dbReference>
<evidence type="ECO:0000256" key="11">
    <source>
        <dbReference type="ARBA" id="ARBA00023049"/>
    </source>
</evidence>
<dbReference type="PRINTS" id="PR00756">
    <property type="entry name" value="ALADIPTASE"/>
</dbReference>
<evidence type="ECO:0000259" key="13">
    <source>
        <dbReference type="Pfam" id="PF01433"/>
    </source>
</evidence>
<evidence type="ECO:0000256" key="8">
    <source>
        <dbReference type="ARBA" id="ARBA00022723"/>
    </source>
</evidence>
<dbReference type="CDD" id="cd09600">
    <property type="entry name" value="M1_APN"/>
    <property type="match status" value="1"/>
</dbReference>
<dbReference type="PANTHER" id="PTHR46322:SF1">
    <property type="entry name" value="PUROMYCIN-SENSITIVE AMINOPEPTIDASE"/>
    <property type="match status" value="1"/>
</dbReference>
<evidence type="ECO:0000259" key="15">
    <source>
        <dbReference type="Pfam" id="PF17432"/>
    </source>
</evidence>
<dbReference type="Pfam" id="PF01433">
    <property type="entry name" value="Peptidase_M1"/>
    <property type="match status" value="1"/>
</dbReference>
<dbReference type="GO" id="GO:0016285">
    <property type="term" value="F:alanyl aminopeptidase activity"/>
    <property type="evidence" value="ECO:0007669"/>
    <property type="project" value="UniProtKB-EC"/>
</dbReference>
<comment type="similarity">
    <text evidence="3">Belongs to the peptidase M1 family.</text>
</comment>
<dbReference type="InterPro" id="IPR037144">
    <property type="entry name" value="Peptidase_M1_pepN_C_sf"/>
</dbReference>
<dbReference type="Gene3D" id="2.60.40.1730">
    <property type="entry name" value="tricorn interacting facor f3 domain"/>
    <property type="match status" value="1"/>
</dbReference>
<dbReference type="SUPFAM" id="SSF63737">
    <property type="entry name" value="Leukotriene A4 hydrolase N-terminal domain"/>
    <property type="match status" value="1"/>
</dbReference>
<dbReference type="Gene3D" id="1.25.50.10">
    <property type="entry name" value="Peptidase M1, alanyl aminopeptidase, C-terminal domain"/>
    <property type="match status" value="1"/>
</dbReference>
<comment type="catalytic activity">
    <reaction evidence="1">
        <text>Release of an N-terminal amino acid, Xaa-|-Yaa- from a peptide, amide or arylamide. Xaa is preferably Ala, but may be most amino acids including Pro (slow action). When a terminal hydrophobic residue is followed by a prolyl residue, the two may be released as an intact Xaa-Pro dipeptide.</text>
        <dbReference type="EC" id="3.4.11.2"/>
    </reaction>
</comment>
<keyword evidence="11" id="KW-0482">Metalloprotease</keyword>
<feature type="domain" description="Aminopeptidase N-like N-terminal" evidence="16">
    <location>
        <begin position="29"/>
        <end position="193"/>
    </location>
</feature>
<gene>
    <name evidence="17" type="primary">pepN</name>
    <name evidence="17" type="ORF">ACFOX3_17625</name>
</gene>
<dbReference type="InterPro" id="IPR038438">
    <property type="entry name" value="PepN_Ig-like_sf"/>
</dbReference>
<accession>A0ABV8V897</accession>
<dbReference type="EMBL" id="JBHSCX010000021">
    <property type="protein sequence ID" value="MFC4364141.1"/>
    <property type="molecule type" value="Genomic_DNA"/>
</dbReference>
<name>A0ABV8V897_9GAMM</name>
<dbReference type="Pfam" id="PF11940">
    <property type="entry name" value="DUF3458"/>
    <property type="match status" value="1"/>
</dbReference>
<keyword evidence="18" id="KW-1185">Reference proteome</keyword>
<keyword evidence="10" id="KW-0862">Zinc</keyword>
<dbReference type="Gene3D" id="3.30.2010.30">
    <property type="match status" value="1"/>
</dbReference>
<dbReference type="InterPro" id="IPR024601">
    <property type="entry name" value="Peptidase_M1_pepN_C"/>
</dbReference>
<comment type="cofactor">
    <cofactor evidence="2">
        <name>Zn(2+)</name>
        <dbReference type="ChEBI" id="CHEBI:29105"/>
    </cofactor>
</comment>
<keyword evidence="6 17" id="KW-0031">Aminopeptidase</keyword>
<evidence type="ECO:0000256" key="9">
    <source>
        <dbReference type="ARBA" id="ARBA00022801"/>
    </source>
</evidence>
<feature type="domain" description="Peptidase M1 alanyl aminopeptidase Ig-like fold" evidence="14">
    <location>
        <begin position="451"/>
        <end position="557"/>
    </location>
</feature>
<evidence type="ECO:0000256" key="5">
    <source>
        <dbReference type="ARBA" id="ARBA00015611"/>
    </source>
</evidence>
<comment type="caution">
    <text evidence="17">The sequence shown here is derived from an EMBL/GenBank/DDBJ whole genome shotgun (WGS) entry which is preliminary data.</text>
</comment>
<proteinExistence type="inferred from homology"/>
<dbReference type="Pfam" id="PF17900">
    <property type="entry name" value="Peptidase_M1_N"/>
    <property type="match status" value="1"/>
</dbReference>
<dbReference type="SUPFAM" id="SSF55486">
    <property type="entry name" value="Metalloproteases ('zincins'), catalytic domain"/>
    <property type="match status" value="1"/>
</dbReference>
<evidence type="ECO:0000256" key="2">
    <source>
        <dbReference type="ARBA" id="ARBA00001947"/>
    </source>
</evidence>
<protein>
    <recommendedName>
        <fullName evidence="5 12">Aminopeptidase N</fullName>
        <ecNumber evidence="4 12">3.4.11.2</ecNumber>
    </recommendedName>
</protein>
<organism evidence="17 18">
    <name type="scientific">Simiduia curdlanivorans</name>
    <dbReference type="NCBI Taxonomy" id="1492769"/>
    <lineage>
        <taxon>Bacteria</taxon>
        <taxon>Pseudomonadati</taxon>
        <taxon>Pseudomonadota</taxon>
        <taxon>Gammaproteobacteria</taxon>
        <taxon>Cellvibrionales</taxon>
        <taxon>Cellvibrionaceae</taxon>
        <taxon>Simiduia</taxon>
    </lineage>
</organism>
<keyword evidence="9 17" id="KW-0378">Hydrolase</keyword>
<evidence type="ECO:0000313" key="18">
    <source>
        <dbReference type="Proteomes" id="UP001595840"/>
    </source>
</evidence>
<dbReference type="Gene3D" id="2.60.40.1840">
    <property type="match status" value="1"/>
</dbReference>
<dbReference type="InterPro" id="IPR001930">
    <property type="entry name" value="Peptidase_M1"/>
</dbReference>
<dbReference type="InterPro" id="IPR012779">
    <property type="entry name" value="Peptidase_M1_pepN"/>
</dbReference>
<dbReference type="EC" id="3.4.11.2" evidence="4 12"/>
<evidence type="ECO:0000313" key="17">
    <source>
        <dbReference type="EMBL" id="MFC4364141.1"/>
    </source>
</evidence>
<dbReference type="InterPro" id="IPR045357">
    <property type="entry name" value="Aminopeptidase_N-like_N"/>
</dbReference>
<dbReference type="Proteomes" id="UP001595840">
    <property type="component" value="Unassembled WGS sequence"/>
</dbReference>
<evidence type="ECO:0000259" key="16">
    <source>
        <dbReference type="Pfam" id="PF17900"/>
    </source>
</evidence>
<dbReference type="InterPro" id="IPR042097">
    <property type="entry name" value="Aminopeptidase_N-like_N_sf"/>
</dbReference>
<keyword evidence="7" id="KW-0645">Protease</keyword>
<evidence type="ECO:0000256" key="4">
    <source>
        <dbReference type="ARBA" id="ARBA00012564"/>
    </source>
</evidence>
<dbReference type="InterPro" id="IPR027268">
    <property type="entry name" value="Peptidase_M4/M1_CTD_sf"/>
</dbReference>
<dbReference type="InterPro" id="IPR014782">
    <property type="entry name" value="Peptidase_M1_dom"/>
</dbReference>
<evidence type="ECO:0000259" key="14">
    <source>
        <dbReference type="Pfam" id="PF11940"/>
    </source>
</evidence>
<keyword evidence="8" id="KW-0479">Metal-binding</keyword>
<dbReference type="InterPro" id="IPR035414">
    <property type="entry name" value="Peptidase_M1_pepN_Ig-like"/>
</dbReference>
<evidence type="ECO:0000256" key="10">
    <source>
        <dbReference type="ARBA" id="ARBA00022833"/>
    </source>
</evidence>
<reference evidence="18" key="1">
    <citation type="journal article" date="2019" name="Int. J. Syst. Evol. Microbiol.">
        <title>The Global Catalogue of Microorganisms (GCM) 10K type strain sequencing project: providing services to taxonomists for standard genome sequencing and annotation.</title>
        <authorList>
            <consortium name="The Broad Institute Genomics Platform"/>
            <consortium name="The Broad Institute Genome Sequencing Center for Infectious Disease"/>
            <person name="Wu L."/>
            <person name="Ma J."/>
        </authorList>
    </citation>
    <scope>NUCLEOTIDE SEQUENCE [LARGE SCALE GENOMIC DNA]</scope>
    <source>
        <strain evidence="18">CECT 8570</strain>
    </source>
</reference>
<dbReference type="Gene3D" id="1.10.390.10">
    <property type="entry name" value="Neutral Protease Domain 2"/>
    <property type="match status" value="1"/>
</dbReference>
<evidence type="ECO:0000256" key="3">
    <source>
        <dbReference type="ARBA" id="ARBA00010136"/>
    </source>
</evidence>
<evidence type="ECO:0000256" key="1">
    <source>
        <dbReference type="ARBA" id="ARBA00000098"/>
    </source>
</evidence>
<dbReference type="RefSeq" id="WP_290262622.1">
    <property type="nucleotide sequence ID" value="NZ_JAUFQG010000004.1"/>
</dbReference>
<evidence type="ECO:0000256" key="12">
    <source>
        <dbReference type="NCBIfam" id="TIGR02414"/>
    </source>
</evidence>